<evidence type="ECO:0000256" key="4">
    <source>
        <dbReference type="ARBA" id="ARBA00022833"/>
    </source>
</evidence>
<gene>
    <name evidence="7" type="ORF">SCMU_29280</name>
</gene>
<keyword evidence="8" id="KW-1185">Reference proteome</keyword>
<name>A0ABM7PXQ6_SINCY</name>
<evidence type="ECO:0000256" key="3">
    <source>
        <dbReference type="ARBA" id="ARBA00022723"/>
    </source>
</evidence>
<evidence type="ECO:0000313" key="8">
    <source>
        <dbReference type="Proteomes" id="UP001319861"/>
    </source>
</evidence>
<proteinExistence type="inferred from homology"/>
<comment type="similarity">
    <text evidence="2">Belongs to the DODA-type extradiol aromatic ring-opening dioxygenase family.</text>
</comment>
<organism evidence="7 8">
    <name type="scientific">Sinomonas cyclohexanicum</name>
    <name type="common">Corynebacterium cyclohexanicum</name>
    <dbReference type="NCBI Taxonomy" id="322009"/>
    <lineage>
        <taxon>Bacteria</taxon>
        <taxon>Bacillati</taxon>
        <taxon>Actinomycetota</taxon>
        <taxon>Actinomycetes</taxon>
        <taxon>Micrococcales</taxon>
        <taxon>Micrococcaceae</taxon>
        <taxon>Sinomonas</taxon>
    </lineage>
</organism>
<keyword evidence="4" id="KW-0862">Zinc</keyword>
<keyword evidence="3" id="KW-0479">Metal-binding</keyword>
<dbReference type="Pfam" id="PF02900">
    <property type="entry name" value="LigB"/>
    <property type="match status" value="1"/>
</dbReference>
<dbReference type="PIRSF" id="PIRSF006157">
    <property type="entry name" value="Doxgns_DODA"/>
    <property type="match status" value="1"/>
</dbReference>
<sequence length="265" mass="29266">MTTTSAKPPVLFLSHGAPPLADDATWTRQLHDWSGTFAKPKDVLMVSAHWENAPVTLSATDRRQELVYDFWGFPQKYYDVRYDAPLAPELANEVAKLTSQHGHHVERDETRGLDHGAYVPLKELFPEADVPVVQMSMPTLDPRGLFELGRSLAPLRDRGTLIVGSGFTTHNLHWFNPRAGADAAPPAASAEFDHWAEEAMARGDVDAILDFIHKAPAAREAHPRSEHWAPLYVALGAAVEAGGLKAETAIEGFWFGLSKRSWTLT</sequence>
<dbReference type="InterPro" id="IPR014436">
    <property type="entry name" value="Extradiol_dOase_DODA"/>
</dbReference>
<feature type="domain" description="Extradiol ring-cleavage dioxygenase class III enzyme subunit B" evidence="6">
    <location>
        <begin position="29"/>
        <end position="245"/>
    </location>
</feature>
<accession>A0ABM7PXQ6</accession>
<dbReference type="RefSeq" id="WP_229229833.1">
    <property type="nucleotide sequence ID" value="NZ_AP024525.1"/>
</dbReference>
<protein>
    <submittedName>
        <fullName evidence="7">Dioxygenase</fullName>
    </submittedName>
</protein>
<evidence type="ECO:0000256" key="5">
    <source>
        <dbReference type="ARBA" id="ARBA00023002"/>
    </source>
</evidence>
<dbReference type="SUPFAM" id="SSF53213">
    <property type="entry name" value="LigB-like"/>
    <property type="match status" value="1"/>
</dbReference>
<dbReference type="InterPro" id="IPR004183">
    <property type="entry name" value="Xdiol_dOase_suB"/>
</dbReference>
<dbReference type="PANTHER" id="PTHR30096">
    <property type="entry name" value="4,5-DOPA DIOXYGENASE EXTRADIOL-LIKE PROTEIN"/>
    <property type="match status" value="1"/>
</dbReference>
<dbReference type="Proteomes" id="UP001319861">
    <property type="component" value="Chromosome"/>
</dbReference>
<evidence type="ECO:0000259" key="6">
    <source>
        <dbReference type="Pfam" id="PF02900"/>
    </source>
</evidence>
<evidence type="ECO:0000313" key="7">
    <source>
        <dbReference type="EMBL" id="BCT77086.1"/>
    </source>
</evidence>
<dbReference type="CDD" id="cd07363">
    <property type="entry name" value="45_DOPA_Dioxygenase"/>
    <property type="match status" value="1"/>
</dbReference>
<reference evidence="7 8" key="1">
    <citation type="journal article" date="2021" name="J. Biosci. Bioeng.">
        <title>Identification and characterization of a chc gene cluster responsible for the aromatization pathway of cyclohexanecarboxylate degradation in Sinomonas cyclohexanicum ATCC 51369.</title>
        <authorList>
            <person name="Yamamoto T."/>
            <person name="Hasegawa Y."/>
            <person name="Lau P.C.K."/>
            <person name="Iwaki H."/>
        </authorList>
    </citation>
    <scope>NUCLEOTIDE SEQUENCE [LARGE SCALE GENOMIC DNA]</scope>
    <source>
        <strain evidence="7 8">ATCC 51369</strain>
    </source>
</reference>
<dbReference type="Gene3D" id="3.40.830.10">
    <property type="entry name" value="LigB-like"/>
    <property type="match status" value="1"/>
</dbReference>
<keyword evidence="7" id="KW-0223">Dioxygenase</keyword>
<evidence type="ECO:0000256" key="2">
    <source>
        <dbReference type="ARBA" id="ARBA00007581"/>
    </source>
</evidence>
<evidence type="ECO:0000256" key="1">
    <source>
        <dbReference type="ARBA" id="ARBA00001947"/>
    </source>
</evidence>
<dbReference type="GO" id="GO:0051213">
    <property type="term" value="F:dioxygenase activity"/>
    <property type="evidence" value="ECO:0007669"/>
    <property type="project" value="UniProtKB-KW"/>
</dbReference>
<comment type="cofactor">
    <cofactor evidence="1">
        <name>Zn(2+)</name>
        <dbReference type="ChEBI" id="CHEBI:29105"/>
    </cofactor>
</comment>
<dbReference type="PANTHER" id="PTHR30096:SF0">
    <property type="entry name" value="4,5-DOPA DIOXYGENASE EXTRADIOL-LIKE PROTEIN"/>
    <property type="match status" value="1"/>
</dbReference>
<dbReference type="EMBL" id="AP024525">
    <property type="protein sequence ID" value="BCT77086.1"/>
    <property type="molecule type" value="Genomic_DNA"/>
</dbReference>
<keyword evidence="5" id="KW-0560">Oxidoreductase</keyword>